<feature type="compositionally biased region" description="Basic and acidic residues" evidence="1">
    <location>
        <begin position="433"/>
        <end position="444"/>
    </location>
</feature>
<protein>
    <submittedName>
        <fullName evidence="2">Uncharacterized protein</fullName>
    </submittedName>
</protein>
<evidence type="ECO:0000313" key="3">
    <source>
        <dbReference type="Proteomes" id="UP000002630"/>
    </source>
</evidence>
<dbReference type="EMBL" id="FN649056">
    <property type="protein sequence ID" value="CBN78029.1"/>
    <property type="molecule type" value="Genomic_DNA"/>
</dbReference>
<gene>
    <name evidence="2" type="ORF">Esi_0082_0050</name>
</gene>
<feature type="compositionally biased region" description="Basic and acidic residues" evidence="1">
    <location>
        <begin position="251"/>
        <end position="266"/>
    </location>
</feature>
<keyword evidence="3" id="KW-1185">Reference proteome</keyword>
<dbReference type="InParanoid" id="D8LTI8"/>
<feature type="compositionally biased region" description="Gly residues" evidence="1">
    <location>
        <begin position="160"/>
        <end position="170"/>
    </location>
</feature>
<organism evidence="2 3">
    <name type="scientific">Ectocarpus siliculosus</name>
    <name type="common">Brown alga</name>
    <name type="synonym">Conferva siliculosa</name>
    <dbReference type="NCBI Taxonomy" id="2880"/>
    <lineage>
        <taxon>Eukaryota</taxon>
        <taxon>Sar</taxon>
        <taxon>Stramenopiles</taxon>
        <taxon>Ochrophyta</taxon>
        <taxon>PX clade</taxon>
        <taxon>Phaeophyceae</taxon>
        <taxon>Ectocarpales</taxon>
        <taxon>Ectocarpaceae</taxon>
        <taxon>Ectocarpus</taxon>
    </lineage>
</organism>
<dbReference type="OrthoDB" id="10510083at2759"/>
<reference evidence="2 3" key="1">
    <citation type="journal article" date="2010" name="Nature">
        <title>The Ectocarpus genome and the independent evolution of multicellularity in brown algae.</title>
        <authorList>
            <person name="Cock J.M."/>
            <person name="Sterck L."/>
            <person name="Rouze P."/>
            <person name="Scornet D."/>
            <person name="Allen A.E."/>
            <person name="Amoutzias G."/>
            <person name="Anthouard V."/>
            <person name="Artiguenave F."/>
            <person name="Aury J.M."/>
            <person name="Badger J.H."/>
            <person name="Beszteri B."/>
            <person name="Billiau K."/>
            <person name="Bonnet E."/>
            <person name="Bothwell J.H."/>
            <person name="Bowler C."/>
            <person name="Boyen C."/>
            <person name="Brownlee C."/>
            <person name="Carrano C.J."/>
            <person name="Charrier B."/>
            <person name="Cho G.Y."/>
            <person name="Coelho S.M."/>
            <person name="Collen J."/>
            <person name="Corre E."/>
            <person name="Da Silva C."/>
            <person name="Delage L."/>
            <person name="Delaroque N."/>
            <person name="Dittami S.M."/>
            <person name="Doulbeau S."/>
            <person name="Elias M."/>
            <person name="Farnham G."/>
            <person name="Gachon C.M."/>
            <person name="Gschloessl B."/>
            <person name="Heesch S."/>
            <person name="Jabbari K."/>
            <person name="Jubin C."/>
            <person name="Kawai H."/>
            <person name="Kimura K."/>
            <person name="Kloareg B."/>
            <person name="Kupper F.C."/>
            <person name="Lang D."/>
            <person name="Le Bail A."/>
            <person name="Leblanc C."/>
            <person name="Lerouge P."/>
            <person name="Lohr M."/>
            <person name="Lopez P.J."/>
            <person name="Martens C."/>
            <person name="Maumus F."/>
            <person name="Michel G."/>
            <person name="Miranda-Saavedra D."/>
            <person name="Morales J."/>
            <person name="Moreau H."/>
            <person name="Motomura T."/>
            <person name="Nagasato C."/>
            <person name="Napoli C.A."/>
            <person name="Nelson D.R."/>
            <person name="Nyvall-Collen P."/>
            <person name="Peters A.F."/>
            <person name="Pommier C."/>
            <person name="Potin P."/>
            <person name="Poulain J."/>
            <person name="Quesneville H."/>
            <person name="Read B."/>
            <person name="Rensing S.A."/>
            <person name="Ritter A."/>
            <person name="Rousvoal S."/>
            <person name="Samanta M."/>
            <person name="Samson G."/>
            <person name="Schroeder D.C."/>
            <person name="Segurens B."/>
            <person name="Strittmatter M."/>
            <person name="Tonon T."/>
            <person name="Tregear J.W."/>
            <person name="Valentin K."/>
            <person name="von Dassow P."/>
            <person name="Yamagishi T."/>
            <person name="Van de Peer Y."/>
            <person name="Wincker P."/>
        </authorList>
    </citation>
    <scope>NUCLEOTIDE SEQUENCE [LARGE SCALE GENOMIC DNA]</scope>
    <source>
        <strain evidence="3">Ec32 / CCAP1310/4</strain>
    </source>
</reference>
<feature type="compositionally biased region" description="Polar residues" evidence="1">
    <location>
        <begin position="267"/>
        <end position="289"/>
    </location>
</feature>
<name>D8LTI8_ECTSI</name>
<feature type="compositionally biased region" description="Gly residues" evidence="1">
    <location>
        <begin position="547"/>
        <end position="556"/>
    </location>
</feature>
<feature type="compositionally biased region" description="Low complexity" evidence="1">
    <location>
        <begin position="290"/>
        <end position="307"/>
    </location>
</feature>
<feature type="region of interest" description="Disordered" evidence="1">
    <location>
        <begin position="13"/>
        <end position="51"/>
    </location>
</feature>
<feature type="compositionally biased region" description="Polar residues" evidence="1">
    <location>
        <begin position="173"/>
        <end position="183"/>
    </location>
</feature>
<evidence type="ECO:0000256" key="1">
    <source>
        <dbReference type="SAM" id="MobiDB-lite"/>
    </source>
</evidence>
<feature type="compositionally biased region" description="Polar residues" evidence="1">
    <location>
        <begin position="345"/>
        <end position="359"/>
    </location>
</feature>
<feature type="compositionally biased region" description="Low complexity" evidence="1">
    <location>
        <begin position="360"/>
        <end position="384"/>
    </location>
</feature>
<dbReference type="EMBL" id="FN649740">
    <property type="protein sequence ID" value="CBN78029.1"/>
    <property type="molecule type" value="Genomic_DNA"/>
</dbReference>
<evidence type="ECO:0000313" key="2">
    <source>
        <dbReference type="EMBL" id="CBN78029.1"/>
    </source>
</evidence>
<feature type="region of interest" description="Disordered" evidence="1">
    <location>
        <begin position="158"/>
        <end position="647"/>
    </location>
</feature>
<dbReference type="AlphaFoldDB" id="D8LTI8"/>
<feature type="compositionally biased region" description="Basic and acidic residues" evidence="1">
    <location>
        <begin position="512"/>
        <end position="522"/>
    </location>
</feature>
<feature type="compositionally biased region" description="Gly residues" evidence="1">
    <location>
        <begin position="622"/>
        <end position="634"/>
    </location>
</feature>
<accession>D8LTI8</accession>
<sequence length="647" mass="68038">MFRPLYREEAGRLSDFRHHPSNASEDGSWEGTGDWWPRPRSPPPAGAADTYYASGDYDSGMYMNSFPGPQGASSLLPAVPTFEESGTRVSWADHRGHNLAEVHEIEPGYSRGDFALPGHVGFITEACRRDMSKKEEQLLSLEDHERLAAAALESDVLRGRGYGSGAGGDSEGTISDSENSTTGDLDGGYQSNSSGGGGGEGRERSASDDGSGGERRRNASSNPALLPNSPASSGGSQDGDDASETAAAGSEDGKRKEGDARAKERSNPQQNGPRTSLKNNSGAPNNLSDSQSSAQNSPRNSPQSSPRRSLRGRREPGDEGGSESGCSSIHSPQRCFSPMEDSSPLGAQSSTMAPQRRFTSPSGRRSPPRSPSVSSPGSSRSGSVADGHVMFESGESSDQSHGDTVCRPPLAHNPWGNHHEHQHQQPWELDASGSREKPRWESGRGRINGGGSHAAGDPARRGRGGRVEGLRGRGRGVEDEEEEEEDDEEEEKMYRTRATAAMLLGVKSTSVDSRKGLDVQGRDRKRRRRDLDGDDVGGSLAPLTGSRSGGSGGGAAGEADASSRVFPDNGTVRNSPWFEHHGGMPLPRDGGDVVGSAARCSSERSGGCGRPRTRRRVEANDRGGGQAEGGGEGAGVDTIVKGAGGGK</sequence>
<proteinExistence type="predicted"/>
<feature type="compositionally biased region" description="Basic and acidic residues" evidence="1">
    <location>
        <begin position="465"/>
        <end position="477"/>
    </location>
</feature>
<dbReference type="Proteomes" id="UP000002630">
    <property type="component" value="Linkage Group LG15"/>
</dbReference>
<feature type="compositionally biased region" description="Acidic residues" evidence="1">
    <location>
        <begin position="478"/>
        <end position="491"/>
    </location>
</feature>
<feature type="compositionally biased region" description="Basic and acidic residues" evidence="1">
    <location>
        <begin position="200"/>
        <end position="217"/>
    </location>
</feature>